<protein>
    <submittedName>
        <fullName evidence="1">Phage head closure protein</fullName>
    </submittedName>
</protein>
<dbReference type="Proteomes" id="UP000517106">
    <property type="component" value="Unassembled WGS sequence"/>
</dbReference>
<comment type="caution">
    <text evidence="1">The sequence shown here is derived from an EMBL/GenBank/DDBJ whole genome shotgun (WGS) entry which is preliminary data.</text>
</comment>
<dbReference type="EMBL" id="JACIVA010000039">
    <property type="protein sequence ID" value="MBB1097060.1"/>
    <property type="molecule type" value="Genomic_DNA"/>
</dbReference>
<dbReference type="RefSeq" id="WP_182595804.1">
    <property type="nucleotide sequence ID" value="NZ_JACIVA010000039.1"/>
</dbReference>
<dbReference type="Gene3D" id="2.40.10.270">
    <property type="entry name" value="Bacteriophage SPP1 head-tail adaptor protein"/>
    <property type="match status" value="1"/>
</dbReference>
<reference evidence="1 2" key="1">
    <citation type="submission" date="2020-07" db="EMBL/GenBank/DDBJ databases">
        <title>Description of Limosilactobacillus balticus sp. nov., Limosilactobacillus agrestis sp. nov., Limosilactobacillus albertensis sp. nov., Limosilactobacillus rudii sp. nov., Limosilactobacillus fastidiosus sp. nov., five novel Limosilactobacillus species isolated from the vertebrate gastrointestinal tract, and proposal of 6 subspecies of Limosilactobacillus reuteri adapted to the gastrointestinal tract of specific vertebrate hosts.</title>
        <authorList>
            <person name="Li F."/>
            <person name="Cheng C."/>
            <person name="Zheng J."/>
            <person name="Quevedo R.M."/>
            <person name="Li J."/>
            <person name="Roos S."/>
            <person name="Gaenzle M.G."/>
            <person name="Walter J."/>
        </authorList>
    </citation>
    <scope>NUCLEOTIDE SEQUENCE [LARGE SCALE GENOMIC DNA]</scope>
    <source>
        <strain evidence="1 2">STM2_1</strain>
    </source>
</reference>
<keyword evidence="2" id="KW-1185">Reference proteome</keyword>
<sequence length="118" mass="13360">MVKNLNVARMRYRLEFGIDESTGKKNPNTGKAIKGFNPHFTRYAGLWTLNANQAITLAGANIKEAVVFFIRHDLQITSNYKIRKGDEIFIIDNISYDDGLSTDGFDLITCHREVVKHG</sequence>
<evidence type="ECO:0000313" key="1">
    <source>
        <dbReference type="EMBL" id="MBB1097060.1"/>
    </source>
</evidence>
<dbReference type="NCBIfam" id="TIGR01563">
    <property type="entry name" value="gp16_SPP1"/>
    <property type="match status" value="1"/>
</dbReference>
<evidence type="ECO:0000313" key="2">
    <source>
        <dbReference type="Proteomes" id="UP000517106"/>
    </source>
</evidence>
<accession>A0A7W3UL53</accession>
<dbReference type="AlphaFoldDB" id="A0A7W3UL53"/>
<dbReference type="InterPro" id="IPR008767">
    <property type="entry name" value="Phage_SPP1_head-tail_adaptor"/>
</dbReference>
<dbReference type="InterPro" id="IPR038666">
    <property type="entry name" value="SSP1_head-tail_sf"/>
</dbReference>
<proteinExistence type="predicted"/>
<dbReference type="Pfam" id="PF05521">
    <property type="entry name" value="Phage_HCP"/>
    <property type="match status" value="1"/>
</dbReference>
<name>A0A7W3UL53_9LACO</name>
<organism evidence="1 2">
    <name type="scientific">Limosilactobacillus rudii</name>
    <dbReference type="NCBI Taxonomy" id="2759755"/>
    <lineage>
        <taxon>Bacteria</taxon>
        <taxon>Bacillati</taxon>
        <taxon>Bacillota</taxon>
        <taxon>Bacilli</taxon>
        <taxon>Lactobacillales</taxon>
        <taxon>Lactobacillaceae</taxon>
        <taxon>Limosilactobacillus</taxon>
    </lineage>
</organism>
<gene>
    <name evidence="1" type="ORF">H5S09_03720</name>
</gene>